<feature type="transmembrane region" description="Helical" evidence="8">
    <location>
        <begin position="188"/>
        <end position="206"/>
    </location>
</feature>
<organism evidence="9 10">
    <name type="scientific">Bhargavaea ullalensis</name>
    <dbReference type="NCBI Taxonomy" id="1265685"/>
    <lineage>
        <taxon>Bacteria</taxon>
        <taxon>Bacillati</taxon>
        <taxon>Bacillota</taxon>
        <taxon>Bacilli</taxon>
        <taxon>Bacillales</taxon>
        <taxon>Caryophanaceae</taxon>
        <taxon>Bhargavaea</taxon>
    </lineage>
</organism>
<feature type="transmembrane region" description="Helical" evidence="8">
    <location>
        <begin position="420"/>
        <end position="438"/>
    </location>
</feature>
<keyword evidence="3" id="KW-0813">Transport</keyword>
<evidence type="ECO:0000256" key="7">
    <source>
        <dbReference type="RuleBase" id="RU362091"/>
    </source>
</evidence>
<feature type="transmembrane region" description="Helical" evidence="8">
    <location>
        <begin position="364"/>
        <end position="383"/>
    </location>
</feature>
<feature type="transmembrane region" description="Helical" evidence="8">
    <location>
        <begin position="450"/>
        <end position="471"/>
    </location>
</feature>
<sequence length="488" mass="51316">MNSTIIVIVSIYLLVCILIGIWATRRTKSASDFLVAGRSLGMFVMAIAAFTSIQSGFGLLGGAGQTFSAGFGFAAGVLIAAPLGFALTWFLVGKRMWAMGDLGDVFTLGDVVEKRYNSRGVRGWLGLAITLGVIGYLGTQVQAMGVIMHSIFGVSPAVGALIGLGILAFYSVGGGIIASVYTDLFQGVIMIGVSVLIFFFALNVGGGMQNITETLQASDPLLASPFGNFSLISIACWFLLFSLGAAGQPHFINKFLMIKSPKELKWGAFTAGFAYAITVLLVVSIGLTARSLQIQGRFPDLASADDALVVFVTDFTPSIIGGLVLAGLLAAIMSTGSGFVTLGAASLVRDIPRAFGKEVKNELFWNRVVVLGLLTVSTLFSFYMDTLVALLGVFGWGTFAAAVFPAVVLGLVWEKATKQGAMTSIILGVSLNFMFEILNKYGIHLLPEGVVVGAISLVISILSFVVVSLFTQPVASEAGSKVLKVTEV</sequence>
<feature type="transmembrane region" description="Helical" evidence="8">
    <location>
        <begin position="319"/>
        <end position="343"/>
    </location>
</feature>
<gene>
    <name evidence="9" type="ORF">ABID49_002234</name>
</gene>
<feature type="transmembrane region" description="Helical" evidence="8">
    <location>
        <begin position="124"/>
        <end position="152"/>
    </location>
</feature>
<evidence type="ECO:0000256" key="5">
    <source>
        <dbReference type="ARBA" id="ARBA00022989"/>
    </source>
</evidence>
<evidence type="ECO:0000256" key="1">
    <source>
        <dbReference type="ARBA" id="ARBA00004141"/>
    </source>
</evidence>
<feature type="transmembrane region" description="Helical" evidence="8">
    <location>
        <begin position="6"/>
        <end position="23"/>
    </location>
</feature>
<feature type="transmembrane region" description="Helical" evidence="8">
    <location>
        <begin position="69"/>
        <end position="92"/>
    </location>
</feature>
<dbReference type="InterPro" id="IPR050277">
    <property type="entry name" value="Sodium:Solute_Symporter"/>
</dbReference>
<keyword evidence="5 8" id="KW-1133">Transmembrane helix</keyword>
<dbReference type="InterPro" id="IPR001734">
    <property type="entry name" value="Na/solute_symporter"/>
</dbReference>
<keyword evidence="4 8" id="KW-0812">Transmembrane</keyword>
<evidence type="ECO:0000313" key="9">
    <source>
        <dbReference type="EMBL" id="MET3576318.1"/>
    </source>
</evidence>
<evidence type="ECO:0000256" key="4">
    <source>
        <dbReference type="ARBA" id="ARBA00022692"/>
    </source>
</evidence>
<name>A0ABV2GDH1_9BACL</name>
<dbReference type="Gene3D" id="1.20.1730.10">
    <property type="entry name" value="Sodium/glucose cotransporter"/>
    <property type="match status" value="1"/>
</dbReference>
<feature type="transmembrane region" description="Helical" evidence="8">
    <location>
        <begin position="158"/>
        <end position="181"/>
    </location>
</feature>
<dbReference type="RefSeq" id="WP_354198258.1">
    <property type="nucleotide sequence ID" value="NZ_JBEPLW010000020.1"/>
</dbReference>
<keyword evidence="6 8" id="KW-0472">Membrane</keyword>
<feature type="transmembrane region" description="Helical" evidence="8">
    <location>
        <begin position="35"/>
        <end position="57"/>
    </location>
</feature>
<dbReference type="PANTHER" id="PTHR48086:SF7">
    <property type="entry name" value="SODIUM-SOLUTE SYMPORTER-RELATED"/>
    <property type="match status" value="1"/>
</dbReference>
<feature type="transmembrane region" description="Helical" evidence="8">
    <location>
        <begin position="389"/>
        <end position="413"/>
    </location>
</feature>
<dbReference type="Pfam" id="PF00474">
    <property type="entry name" value="SSF"/>
    <property type="match status" value="1"/>
</dbReference>
<comment type="similarity">
    <text evidence="2 7">Belongs to the sodium:solute symporter (SSF) (TC 2.A.21) family.</text>
</comment>
<evidence type="ECO:0000256" key="8">
    <source>
        <dbReference type="SAM" id="Phobius"/>
    </source>
</evidence>
<dbReference type="EMBL" id="JBEPLW010000020">
    <property type="protein sequence ID" value="MET3576318.1"/>
    <property type="molecule type" value="Genomic_DNA"/>
</dbReference>
<evidence type="ECO:0000256" key="2">
    <source>
        <dbReference type="ARBA" id="ARBA00006434"/>
    </source>
</evidence>
<evidence type="ECO:0000256" key="6">
    <source>
        <dbReference type="ARBA" id="ARBA00023136"/>
    </source>
</evidence>
<comment type="caution">
    <text evidence="9">The sequence shown here is derived from an EMBL/GenBank/DDBJ whole genome shotgun (WGS) entry which is preliminary data.</text>
</comment>
<dbReference type="Proteomes" id="UP001549099">
    <property type="component" value="Unassembled WGS sequence"/>
</dbReference>
<comment type="subcellular location">
    <subcellularLocation>
        <location evidence="1">Membrane</location>
        <topology evidence="1">Multi-pass membrane protein</topology>
    </subcellularLocation>
</comment>
<evidence type="ECO:0000313" key="10">
    <source>
        <dbReference type="Proteomes" id="UP001549099"/>
    </source>
</evidence>
<dbReference type="PANTHER" id="PTHR48086">
    <property type="entry name" value="SODIUM/PROLINE SYMPORTER-RELATED"/>
    <property type="match status" value="1"/>
</dbReference>
<feature type="transmembrane region" description="Helical" evidence="8">
    <location>
        <begin position="266"/>
        <end position="289"/>
    </location>
</feature>
<dbReference type="InterPro" id="IPR038377">
    <property type="entry name" value="Na/Glc_symporter_sf"/>
</dbReference>
<evidence type="ECO:0000256" key="3">
    <source>
        <dbReference type="ARBA" id="ARBA00022448"/>
    </source>
</evidence>
<feature type="transmembrane region" description="Helical" evidence="8">
    <location>
        <begin position="226"/>
        <end position="246"/>
    </location>
</feature>
<keyword evidence="10" id="KW-1185">Reference proteome</keyword>
<proteinExistence type="inferred from homology"/>
<dbReference type="PROSITE" id="PS50283">
    <property type="entry name" value="NA_SOLUT_SYMP_3"/>
    <property type="match status" value="1"/>
</dbReference>
<accession>A0ABV2GDH1</accession>
<protein>
    <submittedName>
        <fullName evidence="9">Sodium/proline symporter</fullName>
    </submittedName>
</protein>
<reference evidence="9 10" key="1">
    <citation type="submission" date="2024-06" db="EMBL/GenBank/DDBJ databases">
        <title>Genomic Encyclopedia of Type Strains, Phase IV (KMG-IV): sequencing the most valuable type-strain genomes for metagenomic binning, comparative biology and taxonomic classification.</title>
        <authorList>
            <person name="Goeker M."/>
        </authorList>
    </citation>
    <scope>NUCLEOTIDE SEQUENCE [LARGE SCALE GENOMIC DNA]</scope>
    <source>
        <strain evidence="9 10">DSM 26128</strain>
    </source>
</reference>